<sequence length="72" mass="7131">SAVLSSLSAHLGVTPRLPRPLVAPPSAARTSAPPVGTPVHCLHACPLCLGACPTVSIGSHCAHIHHASSLSG</sequence>
<reference evidence="1" key="1">
    <citation type="submission" date="2014-12" db="EMBL/GenBank/DDBJ databases">
        <title>Insight into the proteome of Arion vulgaris.</title>
        <authorList>
            <person name="Aradska J."/>
            <person name="Bulat T."/>
            <person name="Smidak R."/>
            <person name="Sarate P."/>
            <person name="Gangsoo J."/>
            <person name="Sialana F."/>
            <person name="Bilban M."/>
            <person name="Lubec G."/>
        </authorList>
    </citation>
    <scope>NUCLEOTIDE SEQUENCE</scope>
    <source>
        <tissue evidence="1">Skin</tissue>
    </source>
</reference>
<proteinExistence type="predicted"/>
<dbReference type="AlphaFoldDB" id="A0A0B6Y590"/>
<gene>
    <name evidence="1" type="primary">ORF12169</name>
</gene>
<organism evidence="1">
    <name type="scientific">Arion vulgaris</name>
    <dbReference type="NCBI Taxonomy" id="1028688"/>
    <lineage>
        <taxon>Eukaryota</taxon>
        <taxon>Metazoa</taxon>
        <taxon>Spiralia</taxon>
        <taxon>Lophotrochozoa</taxon>
        <taxon>Mollusca</taxon>
        <taxon>Gastropoda</taxon>
        <taxon>Heterobranchia</taxon>
        <taxon>Euthyneura</taxon>
        <taxon>Panpulmonata</taxon>
        <taxon>Eupulmonata</taxon>
        <taxon>Stylommatophora</taxon>
        <taxon>Helicina</taxon>
        <taxon>Arionoidea</taxon>
        <taxon>Arionidae</taxon>
        <taxon>Arion</taxon>
    </lineage>
</organism>
<feature type="non-terminal residue" evidence="1">
    <location>
        <position position="72"/>
    </location>
</feature>
<evidence type="ECO:0000313" key="1">
    <source>
        <dbReference type="EMBL" id="CEK50986.1"/>
    </source>
</evidence>
<protein>
    <submittedName>
        <fullName evidence="1">Uncharacterized protein</fullName>
    </submittedName>
</protein>
<name>A0A0B6Y590_9EUPU</name>
<feature type="non-terminal residue" evidence="1">
    <location>
        <position position="1"/>
    </location>
</feature>
<dbReference type="EMBL" id="HACG01004121">
    <property type="protein sequence ID" value="CEK50986.1"/>
    <property type="molecule type" value="Transcribed_RNA"/>
</dbReference>
<accession>A0A0B6Y590</accession>